<evidence type="ECO:0000256" key="2">
    <source>
        <dbReference type="PROSITE-ProRule" id="PRU00169"/>
    </source>
</evidence>
<sequence length="122" mass="12962">MGASILTVDDSSSVRMTTRMALSSAGYTVTEAVDGKDGLAKATSGRFDMIVTDLNMPNMNGIEMIEALRRTPGQVGVPILFLTTESDAGMKGRAKAAGATGWLTKPFEPDQLVKLVRKVLGR</sequence>
<dbReference type="AlphaFoldDB" id="A0A2C9D0S0"/>
<dbReference type="PANTHER" id="PTHR44591:SF25">
    <property type="entry name" value="CHEMOTAXIS TWO-COMPONENT RESPONSE REGULATOR"/>
    <property type="match status" value="1"/>
</dbReference>
<dbReference type="PANTHER" id="PTHR44591">
    <property type="entry name" value="STRESS RESPONSE REGULATOR PROTEIN 1"/>
    <property type="match status" value="1"/>
</dbReference>
<dbReference type="SUPFAM" id="SSF52172">
    <property type="entry name" value="CheY-like"/>
    <property type="match status" value="1"/>
</dbReference>
<dbReference type="OrthoDB" id="9786548at2"/>
<dbReference type="InterPro" id="IPR011006">
    <property type="entry name" value="CheY-like_superfamily"/>
</dbReference>
<dbReference type="KEGG" id="hdi:HDIA_0436"/>
<dbReference type="InterPro" id="IPR001789">
    <property type="entry name" value="Sig_transdc_resp-reg_receiver"/>
</dbReference>
<dbReference type="Proteomes" id="UP000223606">
    <property type="component" value="Chromosome 1"/>
</dbReference>
<dbReference type="Gene3D" id="3.40.50.2300">
    <property type="match status" value="1"/>
</dbReference>
<evidence type="ECO:0000259" key="3">
    <source>
        <dbReference type="PROSITE" id="PS50110"/>
    </source>
</evidence>
<evidence type="ECO:0000313" key="5">
    <source>
        <dbReference type="Proteomes" id="UP000223606"/>
    </source>
</evidence>
<keyword evidence="1 2" id="KW-0597">Phosphoprotein</keyword>
<proteinExistence type="predicted"/>
<dbReference type="SMART" id="SM00448">
    <property type="entry name" value="REC"/>
    <property type="match status" value="1"/>
</dbReference>
<keyword evidence="5" id="KW-1185">Reference proteome</keyword>
<dbReference type="GO" id="GO:0000160">
    <property type="term" value="P:phosphorelay signal transduction system"/>
    <property type="evidence" value="ECO:0007669"/>
    <property type="project" value="InterPro"/>
</dbReference>
<gene>
    <name evidence="4" type="primary">cheY_1</name>
    <name evidence="4" type="ORF">HDIA_0436</name>
</gene>
<dbReference type="EMBL" id="LT960614">
    <property type="protein sequence ID" value="SON53977.1"/>
    <property type="molecule type" value="Genomic_DNA"/>
</dbReference>
<dbReference type="RefSeq" id="WP_099553942.1">
    <property type="nucleotide sequence ID" value="NZ_LT960614.1"/>
</dbReference>
<dbReference type="PROSITE" id="PS50110">
    <property type="entry name" value="RESPONSE_REGULATORY"/>
    <property type="match status" value="1"/>
</dbReference>
<dbReference type="InterPro" id="IPR050595">
    <property type="entry name" value="Bact_response_regulator"/>
</dbReference>
<feature type="modified residue" description="4-aspartylphosphate" evidence="2">
    <location>
        <position position="53"/>
    </location>
</feature>
<dbReference type="Pfam" id="PF00072">
    <property type="entry name" value="Response_reg"/>
    <property type="match status" value="1"/>
</dbReference>
<feature type="domain" description="Response regulatory" evidence="3">
    <location>
        <begin position="4"/>
        <end position="120"/>
    </location>
</feature>
<reference evidence="5" key="1">
    <citation type="submission" date="2017-09" db="EMBL/GenBank/DDBJ databases">
        <title>Genome sequence of Nannocystis excedens DSM 71.</title>
        <authorList>
            <person name="Blom J."/>
        </authorList>
    </citation>
    <scope>NUCLEOTIDE SEQUENCE [LARGE SCALE GENOMIC DNA]</scope>
    <source>
        <strain evidence="5">type strain: E19</strain>
    </source>
</reference>
<evidence type="ECO:0000313" key="4">
    <source>
        <dbReference type="EMBL" id="SON53977.1"/>
    </source>
</evidence>
<name>A0A2C9D0S0_9HYPH</name>
<organism evidence="4 5">
    <name type="scientific">Hartmannibacter diazotrophicus</name>
    <dbReference type="NCBI Taxonomy" id="1482074"/>
    <lineage>
        <taxon>Bacteria</taxon>
        <taxon>Pseudomonadati</taxon>
        <taxon>Pseudomonadota</taxon>
        <taxon>Alphaproteobacteria</taxon>
        <taxon>Hyphomicrobiales</taxon>
        <taxon>Pleomorphomonadaceae</taxon>
        <taxon>Hartmannibacter</taxon>
    </lineage>
</organism>
<protein>
    <submittedName>
        <fullName evidence="4">Chemotaxis protein CheY</fullName>
    </submittedName>
</protein>
<evidence type="ECO:0000256" key="1">
    <source>
        <dbReference type="ARBA" id="ARBA00022553"/>
    </source>
</evidence>
<accession>A0A2C9D0S0</accession>